<feature type="transmembrane region" description="Helical" evidence="1">
    <location>
        <begin position="78"/>
        <end position="99"/>
    </location>
</feature>
<dbReference type="OrthoDB" id="9815400at2"/>
<dbReference type="InterPro" id="IPR052712">
    <property type="entry name" value="Acid_resist_chaperone_HdeD"/>
</dbReference>
<evidence type="ECO:0000256" key="1">
    <source>
        <dbReference type="SAM" id="Phobius"/>
    </source>
</evidence>
<feature type="transmembrane region" description="Helical" evidence="1">
    <location>
        <begin position="136"/>
        <end position="155"/>
    </location>
</feature>
<dbReference type="InterPro" id="IPR005325">
    <property type="entry name" value="DUF308_memb"/>
</dbReference>
<keyword evidence="1" id="KW-1133">Transmembrane helix</keyword>
<dbReference type="PANTHER" id="PTHR34989">
    <property type="entry name" value="PROTEIN HDED"/>
    <property type="match status" value="1"/>
</dbReference>
<feature type="transmembrane region" description="Helical" evidence="1">
    <location>
        <begin position="46"/>
        <end position="66"/>
    </location>
</feature>
<organism evidence="2 3">
    <name type="scientific">Roseiarcus fermentans</name>
    <dbReference type="NCBI Taxonomy" id="1473586"/>
    <lineage>
        <taxon>Bacteria</taxon>
        <taxon>Pseudomonadati</taxon>
        <taxon>Pseudomonadota</taxon>
        <taxon>Alphaproteobacteria</taxon>
        <taxon>Hyphomicrobiales</taxon>
        <taxon>Roseiarcaceae</taxon>
        <taxon>Roseiarcus</taxon>
    </lineage>
</organism>
<feature type="transmembrane region" description="Helical" evidence="1">
    <location>
        <begin position="21"/>
        <end position="40"/>
    </location>
</feature>
<gene>
    <name evidence="2" type="ORF">DFR50_16212</name>
</gene>
<dbReference type="EMBL" id="QNRK01000062">
    <property type="protein sequence ID" value="RBP00957.1"/>
    <property type="molecule type" value="Genomic_DNA"/>
</dbReference>
<dbReference type="RefSeq" id="WP_113894056.1">
    <property type="nucleotide sequence ID" value="NZ_QNRK01000062.1"/>
</dbReference>
<keyword evidence="1" id="KW-0812">Transmembrane</keyword>
<evidence type="ECO:0000313" key="3">
    <source>
        <dbReference type="Proteomes" id="UP000253529"/>
    </source>
</evidence>
<dbReference type="Proteomes" id="UP000253529">
    <property type="component" value="Unassembled WGS sequence"/>
</dbReference>
<dbReference type="AlphaFoldDB" id="A0A366EEX3"/>
<accession>A0A366EEX3</accession>
<keyword evidence="1" id="KW-0472">Membrane</keyword>
<comment type="caution">
    <text evidence="2">The sequence shown here is derived from an EMBL/GenBank/DDBJ whole genome shotgun (WGS) entry which is preliminary data.</text>
</comment>
<evidence type="ECO:0000313" key="2">
    <source>
        <dbReference type="EMBL" id="RBP00957.1"/>
    </source>
</evidence>
<feature type="transmembrane region" description="Helical" evidence="1">
    <location>
        <begin position="105"/>
        <end position="124"/>
    </location>
</feature>
<name>A0A366EEX3_9HYPH</name>
<protein>
    <submittedName>
        <fullName evidence="2">Uncharacterized membrane protein HdeD (DUF308 family)</fullName>
    </submittedName>
</protein>
<dbReference type="GO" id="GO:0005886">
    <property type="term" value="C:plasma membrane"/>
    <property type="evidence" value="ECO:0007669"/>
    <property type="project" value="TreeGrafter"/>
</dbReference>
<dbReference type="Pfam" id="PF03729">
    <property type="entry name" value="DUF308"/>
    <property type="match status" value="1"/>
</dbReference>
<reference evidence="2 3" key="1">
    <citation type="submission" date="2018-06" db="EMBL/GenBank/DDBJ databases">
        <title>Genomic Encyclopedia of Type Strains, Phase IV (KMG-IV): sequencing the most valuable type-strain genomes for metagenomic binning, comparative biology and taxonomic classification.</title>
        <authorList>
            <person name="Goeker M."/>
        </authorList>
    </citation>
    <scope>NUCLEOTIDE SEQUENCE [LARGE SCALE GENOMIC DNA]</scope>
    <source>
        <strain evidence="2 3">DSM 24875</strain>
    </source>
</reference>
<sequence>MANPMTSTHSLGPGIERLEAKWAEITAFGVLLVVLGFAALAFSLAAAIALVTLNGVLFLIGGAAEIAIGAHARSGGSFFLWVLGGTLYLAAGLICIVNPALASVALTLLLGAGLIAAGFVRLLLAFRLPPVPPRLLVFVAASVTILLGLVIVAHWPMDSVYVLGTLLGVDLLFHGAGWVSFGLGLHSRS</sequence>
<proteinExistence type="predicted"/>
<feature type="transmembrane region" description="Helical" evidence="1">
    <location>
        <begin position="161"/>
        <end position="185"/>
    </location>
</feature>
<dbReference type="PANTHER" id="PTHR34989:SF1">
    <property type="entry name" value="PROTEIN HDED"/>
    <property type="match status" value="1"/>
</dbReference>
<keyword evidence="3" id="KW-1185">Reference proteome</keyword>